<dbReference type="EMBL" id="CP036275">
    <property type="protein sequence ID" value="QDU36535.1"/>
    <property type="molecule type" value="Genomic_DNA"/>
</dbReference>
<sequence length="49" mass="5800">MTRITPGWTGKRPWTKGCHMTSKRTEAEFITERSYVIRHRDAGALLHEW</sequence>
<protein>
    <submittedName>
        <fullName evidence="1">Uncharacterized protein</fullName>
    </submittedName>
</protein>
<accession>A0A517Z238</accession>
<organism evidence="1 2">
    <name type="scientific">Maioricimonas rarisocia</name>
    <dbReference type="NCBI Taxonomy" id="2528026"/>
    <lineage>
        <taxon>Bacteria</taxon>
        <taxon>Pseudomonadati</taxon>
        <taxon>Planctomycetota</taxon>
        <taxon>Planctomycetia</taxon>
        <taxon>Planctomycetales</taxon>
        <taxon>Planctomycetaceae</taxon>
        <taxon>Maioricimonas</taxon>
    </lineage>
</organism>
<gene>
    <name evidence="1" type="ORF">Mal4_08220</name>
</gene>
<evidence type="ECO:0000313" key="2">
    <source>
        <dbReference type="Proteomes" id="UP000320496"/>
    </source>
</evidence>
<dbReference type="KEGG" id="mri:Mal4_08220"/>
<name>A0A517Z238_9PLAN</name>
<dbReference type="AlphaFoldDB" id="A0A517Z238"/>
<keyword evidence="2" id="KW-1185">Reference proteome</keyword>
<dbReference type="Proteomes" id="UP000320496">
    <property type="component" value="Chromosome"/>
</dbReference>
<reference evidence="1 2" key="1">
    <citation type="submission" date="2019-02" db="EMBL/GenBank/DDBJ databases">
        <title>Deep-cultivation of Planctomycetes and their phenomic and genomic characterization uncovers novel biology.</title>
        <authorList>
            <person name="Wiegand S."/>
            <person name="Jogler M."/>
            <person name="Boedeker C."/>
            <person name="Pinto D."/>
            <person name="Vollmers J."/>
            <person name="Rivas-Marin E."/>
            <person name="Kohn T."/>
            <person name="Peeters S.H."/>
            <person name="Heuer A."/>
            <person name="Rast P."/>
            <person name="Oberbeckmann S."/>
            <person name="Bunk B."/>
            <person name="Jeske O."/>
            <person name="Meyerdierks A."/>
            <person name="Storesund J.E."/>
            <person name="Kallscheuer N."/>
            <person name="Luecker S."/>
            <person name="Lage O.M."/>
            <person name="Pohl T."/>
            <person name="Merkel B.J."/>
            <person name="Hornburger P."/>
            <person name="Mueller R.-W."/>
            <person name="Bruemmer F."/>
            <person name="Labrenz M."/>
            <person name="Spormann A.M."/>
            <person name="Op den Camp H."/>
            <person name="Overmann J."/>
            <person name="Amann R."/>
            <person name="Jetten M.S.M."/>
            <person name="Mascher T."/>
            <person name="Medema M.H."/>
            <person name="Devos D.P."/>
            <person name="Kaster A.-K."/>
            <person name="Ovreas L."/>
            <person name="Rohde M."/>
            <person name="Galperin M.Y."/>
            <person name="Jogler C."/>
        </authorList>
    </citation>
    <scope>NUCLEOTIDE SEQUENCE [LARGE SCALE GENOMIC DNA]</scope>
    <source>
        <strain evidence="1 2">Mal4</strain>
    </source>
</reference>
<evidence type="ECO:0000313" key="1">
    <source>
        <dbReference type="EMBL" id="QDU36535.1"/>
    </source>
</evidence>
<proteinExistence type="predicted"/>